<keyword evidence="2" id="KW-1185">Reference proteome</keyword>
<reference evidence="1 2" key="1">
    <citation type="journal article" date="2018" name="Nat. Ecol. Evol.">
        <title>Pezizomycetes genomes reveal the molecular basis of ectomycorrhizal truffle lifestyle.</title>
        <authorList>
            <person name="Murat C."/>
            <person name="Payen T."/>
            <person name="Noel B."/>
            <person name="Kuo A."/>
            <person name="Morin E."/>
            <person name="Chen J."/>
            <person name="Kohler A."/>
            <person name="Krizsan K."/>
            <person name="Balestrini R."/>
            <person name="Da Silva C."/>
            <person name="Montanini B."/>
            <person name="Hainaut M."/>
            <person name="Levati E."/>
            <person name="Barry K.W."/>
            <person name="Belfiori B."/>
            <person name="Cichocki N."/>
            <person name="Clum A."/>
            <person name="Dockter R.B."/>
            <person name="Fauchery L."/>
            <person name="Guy J."/>
            <person name="Iotti M."/>
            <person name="Le Tacon F."/>
            <person name="Lindquist E.A."/>
            <person name="Lipzen A."/>
            <person name="Malagnac F."/>
            <person name="Mello A."/>
            <person name="Molinier V."/>
            <person name="Miyauchi S."/>
            <person name="Poulain J."/>
            <person name="Riccioni C."/>
            <person name="Rubini A."/>
            <person name="Sitrit Y."/>
            <person name="Splivallo R."/>
            <person name="Traeger S."/>
            <person name="Wang M."/>
            <person name="Zifcakova L."/>
            <person name="Wipf D."/>
            <person name="Zambonelli A."/>
            <person name="Paolocci F."/>
            <person name="Nowrousian M."/>
            <person name="Ottonello S."/>
            <person name="Baldrian P."/>
            <person name="Spatafora J.W."/>
            <person name="Henrissat B."/>
            <person name="Nagy L.G."/>
            <person name="Aury J.M."/>
            <person name="Wincker P."/>
            <person name="Grigoriev I.V."/>
            <person name="Bonfante P."/>
            <person name="Martin F.M."/>
        </authorList>
    </citation>
    <scope>NUCLEOTIDE SEQUENCE [LARGE SCALE GENOMIC DNA]</scope>
    <source>
        <strain evidence="1 2">120613-1</strain>
    </source>
</reference>
<proteinExistence type="predicted"/>
<dbReference type="EMBL" id="ML120438">
    <property type="protein sequence ID" value="RPA94366.1"/>
    <property type="molecule type" value="Genomic_DNA"/>
</dbReference>
<organism evidence="1 2">
    <name type="scientific">Choiromyces venosus 120613-1</name>
    <dbReference type="NCBI Taxonomy" id="1336337"/>
    <lineage>
        <taxon>Eukaryota</taxon>
        <taxon>Fungi</taxon>
        <taxon>Dikarya</taxon>
        <taxon>Ascomycota</taxon>
        <taxon>Pezizomycotina</taxon>
        <taxon>Pezizomycetes</taxon>
        <taxon>Pezizales</taxon>
        <taxon>Tuberaceae</taxon>
        <taxon>Choiromyces</taxon>
    </lineage>
</organism>
<dbReference type="Proteomes" id="UP000276215">
    <property type="component" value="Unassembled WGS sequence"/>
</dbReference>
<protein>
    <recommendedName>
        <fullName evidence="3">DDE-1 domain-containing protein</fullName>
    </recommendedName>
</protein>
<gene>
    <name evidence="1" type="ORF">L873DRAFT_1793035</name>
</gene>
<sequence length="130" mass="14428">MIAYVRLSTHSEEDVKNFFNEYQRALSKYRIHQVKYIYNMDESGVRVGCPKGKSIIVPTQVKELYTASPENCKSLTIIETICTDGSPPIPPVVICPGEKIMENWINDNLTGAAVIAVSKSGYTDENIALG</sequence>
<name>A0A3N4J840_9PEZI</name>
<evidence type="ECO:0000313" key="1">
    <source>
        <dbReference type="EMBL" id="RPA94366.1"/>
    </source>
</evidence>
<dbReference type="AlphaFoldDB" id="A0A3N4J840"/>
<dbReference type="OrthoDB" id="3439494at2759"/>
<accession>A0A3N4J840</accession>
<evidence type="ECO:0008006" key="3">
    <source>
        <dbReference type="Google" id="ProtNLM"/>
    </source>
</evidence>
<evidence type="ECO:0000313" key="2">
    <source>
        <dbReference type="Proteomes" id="UP000276215"/>
    </source>
</evidence>